<organism evidence="2">
    <name type="scientific">Nothobranchius furzeri</name>
    <name type="common">Turquoise killifish</name>
    <dbReference type="NCBI Taxonomy" id="105023"/>
    <lineage>
        <taxon>Eukaryota</taxon>
        <taxon>Metazoa</taxon>
        <taxon>Chordata</taxon>
        <taxon>Craniata</taxon>
        <taxon>Vertebrata</taxon>
        <taxon>Euteleostomi</taxon>
        <taxon>Actinopterygii</taxon>
        <taxon>Neopterygii</taxon>
        <taxon>Teleostei</taxon>
        <taxon>Neoteleostei</taxon>
        <taxon>Acanthomorphata</taxon>
        <taxon>Ovalentaria</taxon>
        <taxon>Atherinomorphae</taxon>
        <taxon>Cyprinodontiformes</taxon>
        <taxon>Nothobranchiidae</taxon>
        <taxon>Nothobranchius</taxon>
    </lineage>
</organism>
<dbReference type="EMBL" id="HADY01021720">
    <property type="protein sequence ID" value="SBP60205.1"/>
    <property type="molecule type" value="Transcribed_RNA"/>
</dbReference>
<evidence type="ECO:0000313" key="2">
    <source>
        <dbReference type="EMBL" id="SBP60205.1"/>
    </source>
</evidence>
<gene>
    <name evidence="2" type="primary">CABZ01044023.1</name>
</gene>
<feature type="compositionally biased region" description="Low complexity" evidence="1">
    <location>
        <begin position="89"/>
        <end position="103"/>
    </location>
</feature>
<protein>
    <submittedName>
        <fullName evidence="2">Uncharacterized protein</fullName>
    </submittedName>
</protein>
<dbReference type="AlphaFoldDB" id="A0A1A8B150"/>
<feature type="region of interest" description="Disordered" evidence="1">
    <location>
        <begin position="62"/>
        <end position="190"/>
    </location>
</feature>
<name>A0A1A8B150_NOTFU</name>
<feature type="compositionally biased region" description="Low complexity" evidence="1">
    <location>
        <begin position="116"/>
        <end position="132"/>
    </location>
</feature>
<feature type="non-terminal residue" evidence="2">
    <location>
        <position position="1"/>
    </location>
</feature>
<evidence type="ECO:0000256" key="1">
    <source>
        <dbReference type="SAM" id="MobiDB-lite"/>
    </source>
</evidence>
<feature type="compositionally biased region" description="Basic residues" evidence="1">
    <location>
        <begin position="160"/>
        <end position="169"/>
    </location>
</feature>
<accession>A0A1A8B150</accession>
<reference evidence="2" key="1">
    <citation type="submission" date="2016-05" db="EMBL/GenBank/DDBJ databases">
        <authorList>
            <person name="Lavstsen T."/>
            <person name="Jespersen J.S."/>
        </authorList>
    </citation>
    <scope>NUCLEOTIDE SEQUENCE</scope>
    <source>
        <tissue evidence="2">Brain</tissue>
    </source>
</reference>
<proteinExistence type="predicted"/>
<reference evidence="2" key="2">
    <citation type="submission" date="2016-06" db="EMBL/GenBank/DDBJ databases">
        <title>The genome of a short-lived fish provides insights into sex chromosome evolution and the genetic control of aging.</title>
        <authorList>
            <person name="Reichwald K."/>
            <person name="Felder M."/>
            <person name="Petzold A."/>
            <person name="Koch P."/>
            <person name="Groth M."/>
            <person name="Platzer M."/>
        </authorList>
    </citation>
    <scope>NUCLEOTIDE SEQUENCE</scope>
    <source>
        <tissue evidence="2">Brain</tissue>
    </source>
</reference>
<feature type="compositionally biased region" description="Low complexity" evidence="1">
    <location>
        <begin position="63"/>
        <end position="74"/>
    </location>
</feature>
<sequence>LQLLRELRATDPQPPMVSTLDLDGDLAAGEGNTCANPACRTRATYLTNEVYLLQGALADAKRQLQQLQPQQASSPPEPRHGHGQGLRLRASASAPSRASPTASSEEKSEEPHAQPPEHQAQPPEPQRSPQQPEVDTRGTKQNLTFSPASEELTETEAPVPKKKSEKSKRTKEAISSPSARAFSDTEKSPKKKLSAMETAFQGLAPCLAGKSKASKLRNSPLGTSIESYLEDYFTFIFCPKGKSKMQENAVSKLSRAKVFVKYLLLGSDSPASWNWQFLYNIPLLKSYPAVLCKFGLSPTTISLYLGQAVSFVEYFRAMLPSHSRLHRGQTKILVLKLKKLSRDIGRTVLGHQLLTKQKKVSKLVSKEDLRLCQLLAREKIPSLLEDIEKATARDPKTRYRLFGYLAAYLSVIYGHRTGVLTRMSVKEVRQAIGVDQTGYLINVLEHKTARKFGTAQIYLQPEDFFVVPDLAQAERQSRCQERLFFSVSWPWGGERHGPLFQQSLERDGTQGVPYHHGHTNGCVHLQFSGEQPGGAGEPL</sequence>